<dbReference type="Proteomes" id="UP000436088">
    <property type="component" value="Unassembled WGS sequence"/>
</dbReference>
<name>A0A6A3A8U4_HIBSY</name>
<dbReference type="PANTHER" id="PTHR43853:SF15">
    <property type="entry name" value="3-KETOACYL-COA THIOLASE 5, PEROXISOMAL"/>
    <property type="match status" value="1"/>
</dbReference>
<evidence type="ECO:0000313" key="9">
    <source>
        <dbReference type="Proteomes" id="UP000436088"/>
    </source>
</evidence>
<dbReference type="PANTHER" id="PTHR43853">
    <property type="entry name" value="3-KETOACYL-COA THIOLASE, PEROXISOMAL"/>
    <property type="match status" value="1"/>
</dbReference>
<evidence type="ECO:0000313" key="8">
    <source>
        <dbReference type="EMBL" id="KAE8699542.1"/>
    </source>
</evidence>
<dbReference type="NCBIfam" id="TIGR01930">
    <property type="entry name" value="AcCoA-C-Actrans"/>
    <property type="match status" value="1"/>
</dbReference>
<feature type="domain" description="DUF1985" evidence="7">
    <location>
        <begin position="342"/>
        <end position="472"/>
    </location>
</feature>
<dbReference type="Gene3D" id="3.40.47.10">
    <property type="match status" value="1"/>
</dbReference>
<keyword evidence="9" id="KW-1185">Reference proteome</keyword>
<dbReference type="PROSITE" id="PS00098">
    <property type="entry name" value="THIOLASE_1"/>
    <property type="match status" value="1"/>
</dbReference>
<feature type="domain" description="Thiolase C-terminal" evidence="6">
    <location>
        <begin position="233"/>
        <end position="324"/>
    </location>
</feature>
<dbReference type="GO" id="GO:0005777">
    <property type="term" value="C:peroxisome"/>
    <property type="evidence" value="ECO:0007669"/>
    <property type="project" value="TreeGrafter"/>
</dbReference>
<organism evidence="8 9">
    <name type="scientific">Hibiscus syriacus</name>
    <name type="common">Rose of Sharon</name>
    <dbReference type="NCBI Taxonomy" id="106335"/>
    <lineage>
        <taxon>Eukaryota</taxon>
        <taxon>Viridiplantae</taxon>
        <taxon>Streptophyta</taxon>
        <taxon>Embryophyta</taxon>
        <taxon>Tracheophyta</taxon>
        <taxon>Spermatophyta</taxon>
        <taxon>Magnoliopsida</taxon>
        <taxon>eudicotyledons</taxon>
        <taxon>Gunneridae</taxon>
        <taxon>Pentapetalae</taxon>
        <taxon>rosids</taxon>
        <taxon>malvids</taxon>
        <taxon>Malvales</taxon>
        <taxon>Malvaceae</taxon>
        <taxon>Malvoideae</taxon>
        <taxon>Hibiscus</taxon>
    </lineage>
</organism>
<dbReference type="GO" id="GO:0010124">
    <property type="term" value="P:phenylacetate catabolic process"/>
    <property type="evidence" value="ECO:0007669"/>
    <property type="project" value="TreeGrafter"/>
</dbReference>
<evidence type="ECO:0000259" key="6">
    <source>
        <dbReference type="Pfam" id="PF02803"/>
    </source>
</evidence>
<comment type="similarity">
    <text evidence="1">Belongs to the thiolase-like superfamily. Thiolase family.</text>
</comment>
<keyword evidence="3" id="KW-0012">Acyltransferase</keyword>
<dbReference type="InterPro" id="IPR002155">
    <property type="entry name" value="Thiolase"/>
</dbReference>
<feature type="coiled-coil region" evidence="4">
    <location>
        <begin position="565"/>
        <end position="592"/>
    </location>
</feature>
<dbReference type="InterPro" id="IPR020616">
    <property type="entry name" value="Thiolase_N"/>
</dbReference>
<dbReference type="GO" id="GO:0003988">
    <property type="term" value="F:acetyl-CoA C-acyltransferase activity"/>
    <property type="evidence" value="ECO:0007669"/>
    <property type="project" value="TreeGrafter"/>
</dbReference>
<dbReference type="EMBL" id="VEPZ02001037">
    <property type="protein sequence ID" value="KAE8699542.1"/>
    <property type="molecule type" value="Genomic_DNA"/>
</dbReference>
<gene>
    <name evidence="8" type="ORF">F3Y22_tig00110577pilonHSYRG00175</name>
</gene>
<dbReference type="InterPro" id="IPR020615">
    <property type="entry name" value="Thiolase_acyl_enz_int_AS"/>
</dbReference>
<evidence type="ECO:0000256" key="2">
    <source>
        <dbReference type="ARBA" id="ARBA00022679"/>
    </source>
</evidence>
<dbReference type="CDD" id="cd00751">
    <property type="entry name" value="thiolase"/>
    <property type="match status" value="1"/>
</dbReference>
<feature type="domain" description="Thiolase N-terminal" evidence="5">
    <location>
        <begin position="48"/>
        <end position="224"/>
    </location>
</feature>
<evidence type="ECO:0000256" key="4">
    <source>
        <dbReference type="SAM" id="Coils"/>
    </source>
</evidence>
<dbReference type="GO" id="GO:0006635">
    <property type="term" value="P:fatty acid beta-oxidation"/>
    <property type="evidence" value="ECO:0007669"/>
    <property type="project" value="TreeGrafter"/>
</dbReference>
<reference evidence="8" key="1">
    <citation type="submission" date="2019-09" db="EMBL/GenBank/DDBJ databases">
        <title>Draft genome information of white flower Hibiscus syriacus.</title>
        <authorList>
            <person name="Kim Y.-M."/>
        </authorList>
    </citation>
    <scope>NUCLEOTIDE SEQUENCE [LARGE SCALE GENOMIC DNA]</scope>
    <source>
        <strain evidence="8">YM2019G1</strain>
    </source>
</reference>
<dbReference type="InterPro" id="IPR050215">
    <property type="entry name" value="Thiolase-like_sf_Thiolase"/>
</dbReference>
<dbReference type="InterPro" id="IPR016039">
    <property type="entry name" value="Thiolase-like"/>
</dbReference>
<dbReference type="Pfam" id="PF00108">
    <property type="entry name" value="Thiolase_N"/>
    <property type="match status" value="1"/>
</dbReference>
<dbReference type="Pfam" id="PF02803">
    <property type="entry name" value="Thiolase_C"/>
    <property type="match status" value="1"/>
</dbReference>
<comment type="caution">
    <text evidence="8">The sequence shown here is derived from an EMBL/GenBank/DDBJ whole genome shotgun (WGS) entry which is preliminary data.</text>
</comment>
<evidence type="ECO:0000259" key="7">
    <source>
        <dbReference type="Pfam" id="PF09331"/>
    </source>
</evidence>
<dbReference type="SUPFAM" id="SSF53901">
    <property type="entry name" value="Thiolase-like"/>
    <property type="match status" value="2"/>
</dbReference>
<keyword evidence="2" id="KW-0808">Transferase</keyword>
<proteinExistence type="inferred from homology"/>
<sequence length="851" mass="95330">MACRTPICKSKRGGFKDTPADDLLAPVLKALIDRTKVNPSEVGDIVVDTVPIRTVNRQCSSGLQAVADVATSIKAGFYDIGIGAGLESMTTDGLATGLEKTDSFAQAPDCLLPMGITSENVVQRYGITRQEQDQADVESHRRAAAATTYGKFKEEIIPVATKIVNPKTGEEQAIVISEDDGILPDTNMAGLAKLKPAFKKDGTTTAGNASQVSDGARAVLLMKRRLAMQKGLPILGVLRSFAAVGVDPAVMGIGPAIAIPVAVKSAGLKIDEIGLLEINEAFASQFVYSCKKLGLDRGKVNVNGVAMALGHPLGCTGGDAMLTHLFLQTMTNDLPERIQRGDEEIWFHFPPAYTCFGREEFCLITGLRFGHDEVGRYISYISRPSWLSRVFPELAKAKPDLHVDDLKRLLIKDDFTRMDDLDVVRVCLLLLLNADFLGKEARKPISEDLILLVEDLNAWNVFAWGSYLWKTTWKKLSSAFEDRPSLRGDGSKYTLVGFIWVFKIWIFEAFPSMRTYTRKNSNDIHRAITWRMIRLLDWEYLLPYTTMNDRLTPTEAEFATDWWQARELRDEISALRDEVGTLRDDNDAWRDEVRSLCDEKPDSPVIIQEAPPTIQESPVIVQEVPPTVQEPDSHDILCRHIDKPPHVPDMMDESWLSYELPVGTIPQQERRTLPDTIMDNTLWAKTAVNIYLHEQSQGCYANICKIDESNGKAKLYPSWWEVDKLPSLKTIVYDNMLNYIPFFDFKDIICKGWSAHLAKYLDVIDCWTNSGNKKPKKFKVTMMRYETTPQQIAGARGDCGPLVCICLERLTTGCKQFLPPTDRDRGAVGLWFHHFMARAIYSRRCLPASTC</sequence>
<dbReference type="Pfam" id="PF09331">
    <property type="entry name" value="DUF1985"/>
    <property type="match status" value="1"/>
</dbReference>
<dbReference type="AlphaFoldDB" id="A0A6A3A8U4"/>
<dbReference type="InterPro" id="IPR020617">
    <property type="entry name" value="Thiolase_C"/>
</dbReference>
<evidence type="ECO:0000259" key="5">
    <source>
        <dbReference type="Pfam" id="PF00108"/>
    </source>
</evidence>
<evidence type="ECO:0000256" key="3">
    <source>
        <dbReference type="ARBA" id="ARBA00023315"/>
    </source>
</evidence>
<keyword evidence="4" id="KW-0175">Coiled coil</keyword>
<evidence type="ECO:0000256" key="1">
    <source>
        <dbReference type="ARBA" id="ARBA00010982"/>
    </source>
</evidence>
<dbReference type="InterPro" id="IPR015410">
    <property type="entry name" value="DUF1985"/>
</dbReference>
<protein>
    <submittedName>
        <fullName evidence="8">3-ketoacyl-CoA thiolase 5, peroxisomal</fullName>
    </submittedName>
</protein>
<accession>A0A6A3A8U4</accession>